<keyword evidence="1" id="KW-0472">Membrane</keyword>
<keyword evidence="1" id="KW-0812">Transmembrane</keyword>
<reference evidence="3" key="1">
    <citation type="submission" date="2018-04" db="EMBL/GenBank/DDBJ databases">
        <title>Whole genome sequencing of Hypsizygus marmoreus.</title>
        <authorList>
            <person name="Choi I.-G."/>
            <person name="Min B."/>
            <person name="Kim J.-G."/>
            <person name="Kim S."/>
            <person name="Oh Y.-L."/>
            <person name="Kong W.-S."/>
            <person name="Park H."/>
            <person name="Jeong J."/>
            <person name="Song E.-S."/>
        </authorList>
    </citation>
    <scope>NUCLEOTIDE SEQUENCE [LARGE SCALE GENOMIC DNA]</scope>
    <source>
        <strain evidence="3">51987-8</strain>
    </source>
</reference>
<sequence length="428" mass="49343">MATATALFSSLTSRLNVVHFQCLAAFVPVLYICYVRSQRWKRYHAVHEKYRTRYEKRTLTPEEAQAIVQASSFYDMPMLLNYSLAFALFKTYGIPSISKILAGTKELRSTELVSKRCADTEILISTWVACPISGFLGLPASERNKKRSELGGEAPDPRAMIALARVNWLHARYKITNDDYLYTLCLFAFEPPTWAARYGWRALSDMECYAYFIFWKEIGRRMGIQDIPDTMEEMKAWSIAYEKEHMVPAQSNKDVAGYTTEELLHVLPEAFGIKQFARDITVCLLEDRVRIAMMQPAQPWYMHFIINSAFYSLAFVQRWLCLPRRNMKSIVDMTEAPGGPCPWMHPTRWQVKPWYKPESTGLGYWKDWLLVKVGVHTEMPGPHLKSGGYRLEEMGPSNAEDQGYEEIMKMAEKLQGCPVTGPWVGRRE</sequence>
<dbReference type="InterPro" id="IPR018713">
    <property type="entry name" value="MPAB/Lcp_cat_dom"/>
</dbReference>
<evidence type="ECO:0000313" key="3">
    <source>
        <dbReference type="EMBL" id="RDB21931.1"/>
    </source>
</evidence>
<protein>
    <submittedName>
        <fullName evidence="3">Mycophenolic acid synthesis protein B</fullName>
    </submittedName>
</protein>
<dbReference type="EMBL" id="LUEZ02000053">
    <property type="protein sequence ID" value="RDB21931.1"/>
    <property type="molecule type" value="Genomic_DNA"/>
</dbReference>
<feature type="domain" description="ER-bound oxygenase mpaB/mpaB'/Rubber oxygenase catalytic" evidence="2">
    <location>
        <begin position="172"/>
        <end position="295"/>
    </location>
</feature>
<dbReference type="PANTHER" id="PTHR36124:SF1">
    <property type="entry name" value="ER-BOUND OXYGENASE MPAB_MPAB'_RUBBER OXYGENASE CATALYTIC DOMAIN-CONTAINING PROTEIN"/>
    <property type="match status" value="1"/>
</dbReference>
<dbReference type="STRING" id="39966.A0A369JIC3"/>
<organism evidence="3 4">
    <name type="scientific">Hypsizygus marmoreus</name>
    <name type="common">White beech mushroom</name>
    <name type="synonym">Agaricus marmoreus</name>
    <dbReference type="NCBI Taxonomy" id="39966"/>
    <lineage>
        <taxon>Eukaryota</taxon>
        <taxon>Fungi</taxon>
        <taxon>Dikarya</taxon>
        <taxon>Basidiomycota</taxon>
        <taxon>Agaricomycotina</taxon>
        <taxon>Agaricomycetes</taxon>
        <taxon>Agaricomycetidae</taxon>
        <taxon>Agaricales</taxon>
        <taxon>Tricholomatineae</taxon>
        <taxon>Lyophyllaceae</taxon>
        <taxon>Hypsizygus</taxon>
    </lineage>
</organism>
<feature type="transmembrane region" description="Helical" evidence="1">
    <location>
        <begin position="79"/>
        <end position="102"/>
    </location>
</feature>
<proteinExistence type="predicted"/>
<keyword evidence="4" id="KW-1185">Reference proteome</keyword>
<gene>
    <name evidence="3" type="primary">mpaB_1</name>
    <name evidence="3" type="ORF">Hypma_010919</name>
</gene>
<evidence type="ECO:0000256" key="1">
    <source>
        <dbReference type="SAM" id="Phobius"/>
    </source>
</evidence>
<evidence type="ECO:0000259" key="2">
    <source>
        <dbReference type="Pfam" id="PF09995"/>
    </source>
</evidence>
<feature type="transmembrane region" description="Helical" evidence="1">
    <location>
        <begin position="300"/>
        <end position="320"/>
    </location>
</feature>
<keyword evidence="1" id="KW-1133">Transmembrane helix</keyword>
<dbReference type="InParanoid" id="A0A369JIC3"/>
<accession>A0A369JIC3</accession>
<dbReference type="OrthoDB" id="545169at2759"/>
<dbReference type="InterPro" id="IPR046366">
    <property type="entry name" value="MPAB"/>
</dbReference>
<dbReference type="AlphaFoldDB" id="A0A369JIC3"/>
<dbReference type="PANTHER" id="PTHR36124">
    <property type="match status" value="1"/>
</dbReference>
<comment type="caution">
    <text evidence="3">The sequence shown here is derived from an EMBL/GenBank/DDBJ whole genome shotgun (WGS) entry which is preliminary data.</text>
</comment>
<evidence type="ECO:0000313" key="4">
    <source>
        <dbReference type="Proteomes" id="UP000076154"/>
    </source>
</evidence>
<feature type="transmembrane region" description="Helical" evidence="1">
    <location>
        <begin position="17"/>
        <end position="35"/>
    </location>
</feature>
<dbReference type="Pfam" id="PF09995">
    <property type="entry name" value="MPAB_Lcp_cat"/>
    <property type="match status" value="1"/>
</dbReference>
<name>A0A369JIC3_HYPMA</name>
<dbReference type="GO" id="GO:0016491">
    <property type="term" value="F:oxidoreductase activity"/>
    <property type="evidence" value="ECO:0007669"/>
    <property type="project" value="InterPro"/>
</dbReference>
<dbReference type="Proteomes" id="UP000076154">
    <property type="component" value="Unassembled WGS sequence"/>
</dbReference>